<dbReference type="RefSeq" id="XP_056769071.1">
    <property type="nucleotide sequence ID" value="XM_056904964.1"/>
</dbReference>
<evidence type="ECO:0000313" key="1">
    <source>
        <dbReference type="EMBL" id="KAJ5460029.1"/>
    </source>
</evidence>
<comment type="caution">
    <text evidence="1">The sequence shown here is derived from an EMBL/GenBank/DDBJ whole genome shotgun (WGS) entry which is preliminary data.</text>
</comment>
<dbReference type="AlphaFoldDB" id="A0AAD6G523"/>
<accession>A0AAD6G523</accession>
<organism evidence="1 2">
    <name type="scientific">Penicillium daleae</name>
    <dbReference type="NCBI Taxonomy" id="63821"/>
    <lineage>
        <taxon>Eukaryota</taxon>
        <taxon>Fungi</taxon>
        <taxon>Dikarya</taxon>
        <taxon>Ascomycota</taxon>
        <taxon>Pezizomycotina</taxon>
        <taxon>Eurotiomycetes</taxon>
        <taxon>Eurotiomycetidae</taxon>
        <taxon>Eurotiales</taxon>
        <taxon>Aspergillaceae</taxon>
        <taxon>Penicillium</taxon>
    </lineage>
</organism>
<name>A0AAD6G523_9EURO</name>
<dbReference type="EMBL" id="JAPVEA010000002">
    <property type="protein sequence ID" value="KAJ5460029.1"/>
    <property type="molecule type" value="Genomic_DNA"/>
</dbReference>
<reference evidence="1" key="1">
    <citation type="submission" date="2022-12" db="EMBL/GenBank/DDBJ databases">
        <authorList>
            <person name="Petersen C."/>
        </authorList>
    </citation>
    <scope>NUCLEOTIDE SEQUENCE</scope>
    <source>
        <strain evidence="1">IBT 16125</strain>
    </source>
</reference>
<keyword evidence="2" id="KW-1185">Reference proteome</keyword>
<dbReference type="GeneID" id="81595207"/>
<evidence type="ECO:0000313" key="2">
    <source>
        <dbReference type="Proteomes" id="UP001213681"/>
    </source>
</evidence>
<sequence length="324" mass="36347">MQQVEIAPDPNYDPSLVQSTSLRIIKYTPRLWELKTGESVSFRSNLPEHWERQLRPGETYELLWLGGMIALCDWETTKECLGKELRLCSETGRDLLVLPGGAHTLLSVGSVRSPPVPRVSPGPVQDENRVLGAPILSVELQCPPTIHRQGLFQVIRELHYHPSESQEAKAITFHTLIASRSIATRDCFQLYRRNVTRLERVETDSLNDAYAIYDDPDVLVKVTAHDDFTTLRPGESWNFPQYIQGRSWTDIPRDAHVGETSYVQYNGGTVDWWNWGGQEGHASTKVTLSCSISGRVVDPADNGERPRLVVPASNIVEFTLVGSG</sequence>
<dbReference type="Proteomes" id="UP001213681">
    <property type="component" value="Unassembled WGS sequence"/>
</dbReference>
<protein>
    <submittedName>
        <fullName evidence="1">Uncharacterized protein</fullName>
    </submittedName>
</protein>
<reference evidence="1" key="2">
    <citation type="journal article" date="2023" name="IMA Fungus">
        <title>Comparative genomic study of the Penicillium genus elucidates a diverse pangenome and 15 lateral gene transfer events.</title>
        <authorList>
            <person name="Petersen C."/>
            <person name="Sorensen T."/>
            <person name="Nielsen M.R."/>
            <person name="Sondergaard T.E."/>
            <person name="Sorensen J.L."/>
            <person name="Fitzpatrick D.A."/>
            <person name="Frisvad J.C."/>
            <person name="Nielsen K.L."/>
        </authorList>
    </citation>
    <scope>NUCLEOTIDE SEQUENCE</scope>
    <source>
        <strain evidence="1">IBT 16125</strain>
    </source>
</reference>
<gene>
    <name evidence="1" type="ORF">N7458_001581</name>
</gene>
<proteinExistence type="predicted"/>